<protein>
    <submittedName>
        <fullName evidence="1">Uncharacterized protein</fullName>
    </submittedName>
</protein>
<sequence length="71" mass="7896">METRNSGALINLTNLFKKTFEALGARDSDDEGSKSLGMEYQRLMNESSTLLPGDKEIVRKRCNNISIAVNC</sequence>
<gene>
    <name evidence="1" type="ORF">WN51_06403</name>
</gene>
<dbReference type="AlphaFoldDB" id="A0A0N0BK68"/>
<keyword evidence="2" id="KW-1185">Reference proteome</keyword>
<reference evidence="1 2" key="1">
    <citation type="submission" date="2015-07" db="EMBL/GenBank/DDBJ databases">
        <title>The genome of Melipona quadrifasciata.</title>
        <authorList>
            <person name="Pan H."/>
            <person name="Kapheim K."/>
        </authorList>
    </citation>
    <scope>NUCLEOTIDE SEQUENCE [LARGE SCALE GENOMIC DNA]</scope>
    <source>
        <strain evidence="1">0111107301</strain>
        <tissue evidence="1">Whole body</tissue>
    </source>
</reference>
<accession>A0A0N0BK68</accession>
<name>A0A0N0BK68_9HYME</name>
<proteinExistence type="predicted"/>
<evidence type="ECO:0000313" key="2">
    <source>
        <dbReference type="Proteomes" id="UP000053105"/>
    </source>
</evidence>
<evidence type="ECO:0000313" key="1">
    <source>
        <dbReference type="EMBL" id="KOX79991.1"/>
    </source>
</evidence>
<dbReference type="EMBL" id="KQ435709">
    <property type="protein sequence ID" value="KOX79991.1"/>
    <property type="molecule type" value="Genomic_DNA"/>
</dbReference>
<dbReference type="Proteomes" id="UP000053105">
    <property type="component" value="Unassembled WGS sequence"/>
</dbReference>
<organism evidence="1 2">
    <name type="scientific">Melipona quadrifasciata</name>
    <dbReference type="NCBI Taxonomy" id="166423"/>
    <lineage>
        <taxon>Eukaryota</taxon>
        <taxon>Metazoa</taxon>
        <taxon>Ecdysozoa</taxon>
        <taxon>Arthropoda</taxon>
        <taxon>Hexapoda</taxon>
        <taxon>Insecta</taxon>
        <taxon>Pterygota</taxon>
        <taxon>Neoptera</taxon>
        <taxon>Endopterygota</taxon>
        <taxon>Hymenoptera</taxon>
        <taxon>Apocrita</taxon>
        <taxon>Aculeata</taxon>
        <taxon>Apoidea</taxon>
        <taxon>Anthophila</taxon>
        <taxon>Apidae</taxon>
        <taxon>Melipona</taxon>
    </lineage>
</organism>